<reference evidence="1" key="1">
    <citation type="submission" date="2021-01" db="EMBL/GenBank/DDBJ databases">
        <title>Complete genome sequence of Clostridiales bacterium R-7.</title>
        <authorList>
            <person name="Mahoney-Kurpe S.C."/>
            <person name="Palevich N."/>
            <person name="Koike S."/>
            <person name="Moon C.D."/>
            <person name="Attwood G.T."/>
        </authorList>
    </citation>
    <scope>NUCLEOTIDE SEQUENCE</scope>
    <source>
        <strain evidence="1">R-7</strain>
    </source>
</reference>
<proteinExistence type="predicted"/>
<dbReference type="EMBL" id="CP068393">
    <property type="protein sequence ID" value="QUC67068.1"/>
    <property type="molecule type" value="Genomic_DNA"/>
</dbReference>
<protein>
    <submittedName>
        <fullName evidence="1">Sugar ABC transporter permease</fullName>
    </submittedName>
</protein>
<organism evidence="1 2">
    <name type="scientific">Aristaeella hokkaidonensis</name>
    <dbReference type="NCBI Taxonomy" id="3046382"/>
    <lineage>
        <taxon>Bacteria</taxon>
        <taxon>Bacillati</taxon>
        <taxon>Bacillota</taxon>
        <taxon>Clostridia</taxon>
        <taxon>Eubacteriales</taxon>
        <taxon>Aristaeellaceae</taxon>
        <taxon>Aristaeella</taxon>
    </lineage>
</organism>
<name>A0AC61N796_9FIRM</name>
<accession>A0AC61N796</accession>
<keyword evidence="2" id="KW-1185">Reference proteome</keyword>
<sequence length="311" mass="35609">MPVEITARKKPFRQRFRRDMRENWVVYLLLLPVIIWYIIFCYLPMFGIVMAFENFKFAKGLFGSAWVGFKNFQKFFSSYYFWRLLRNTLTLSIKDLIIAFPAPIIFALMLNELRSRKFKKSIQTISYLPYFISMVVVCGMVKTFTESTGVFSQISQALGGPKELISNPGSFHGIMITSGIWQGLGYGSVVYISALTAVDHELYDSAKLDGANRWQQTLHVTIPGIMPTIIIMLIMRVGHLMSVNYQKIILLYSPATYETADTISTFVYRKGLLDGDYAYAAAVDLFNSVINTILLVTVNWISRRKSETSLF</sequence>
<evidence type="ECO:0000313" key="1">
    <source>
        <dbReference type="EMBL" id="QUC67068.1"/>
    </source>
</evidence>
<gene>
    <name evidence="1" type="ORF">JYE49_14745</name>
</gene>
<dbReference type="Proteomes" id="UP000682782">
    <property type="component" value="Chromosome"/>
</dbReference>
<evidence type="ECO:0000313" key="2">
    <source>
        <dbReference type="Proteomes" id="UP000682782"/>
    </source>
</evidence>